<dbReference type="AlphaFoldDB" id="A0A841THN7"/>
<keyword evidence="1" id="KW-1133">Transmembrane helix</keyword>
<evidence type="ECO:0000313" key="2">
    <source>
        <dbReference type="EMBL" id="MBB6678748.1"/>
    </source>
</evidence>
<evidence type="ECO:0000256" key="1">
    <source>
        <dbReference type="SAM" id="Phobius"/>
    </source>
</evidence>
<proteinExistence type="predicted"/>
<evidence type="ECO:0000313" key="3">
    <source>
        <dbReference type="Proteomes" id="UP000574133"/>
    </source>
</evidence>
<protein>
    <recommendedName>
        <fullName evidence="4">Phosphatidylinositol kinase</fullName>
    </recommendedName>
</protein>
<keyword evidence="1" id="KW-0472">Membrane</keyword>
<organism evidence="2 3">
    <name type="scientific">Cohnella lubricantis</name>
    <dbReference type="NCBI Taxonomy" id="2163172"/>
    <lineage>
        <taxon>Bacteria</taxon>
        <taxon>Bacillati</taxon>
        <taxon>Bacillota</taxon>
        <taxon>Bacilli</taxon>
        <taxon>Bacillales</taxon>
        <taxon>Paenibacillaceae</taxon>
        <taxon>Cohnella</taxon>
    </lineage>
</organism>
<feature type="transmembrane region" description="Helical" evidence="1">
    <location>
        <begin position="77"/>
        <end position="96"/>
    </location>
</feature>
<comment type="caution">
    <text evidence="2">The sequence shown here is derived from an EMBL/GenBank/DDBJ whole genome shotgun (WGS) entry which is preliminary data.</text>
</comment>
<name>A0A841THN7_9BACL</name>
<accession>A0A841THN7</accession>
<gene>
    <name evidence="2" type="ORF">H4Q31_15770</name>
</gene>
<keyword evidence="3" id="KW-1185">Reference proteome</keyword>
<dbReference type="EMBL" id="JACJVN010000059">
    <property type="protein sequence ID" value="MBB6678748.1"/>
    <property type="molecule type" value="Genomic_DNA"/>
</dbReference>
<reference evidence="2 3" key="1">
    <citation type="submission" date="2020-08" db="EMBL/GenBank/DDBJ databases">
        <title>Cohnella phylogeny.</title>
        <authorList>
            <person name="Dunlap C."/>
        </authorList>
    </citation>
    <scope>NUCLEOTIDE SEQUENCE [LARGE SCALE GENOMIC DNA]</scope>
    <source>
        <strain evidence="2 3">DSM 103658</strain>
    </source>
</reference>
<sequence>MEKNEMKRLCEKHMHRYVELQAADGTRYDGIVEYVDEHTVCLAVPGAYPDSRAFFPGPFYPGFGYGFGSPFFRPRRFARFAFPLAALAGLSLLPYYW</sequence>
<dbReference type="RefSeq" id="WP_185180011.1">
    <property type="nucleotide sequence ID" value="NZ_CBCSEP010000035.1"/>
</dbReference>
<keyword evidence="1" id="KW-0812">Transmembrane</keyword>
<dbReference type="Proteomes" id="UP000574133">
    <property type="component" value="Unassembled WGS sequence"/>
</dbReference>
<evidence type="ECO:0008006" key="4">
    <source>
        <dbReference type="Google" id="ProtNLM"/>
    </source>
</evidence>